<dbReference type="Pfam" id="PF22942">
    <property type="entry name" value="DUF7025"/>
    <property type="match status" value="1"/>
</dbReference>
<evidence type="ECO:0000313" key="4">
    <source>
        <dbReference type="EMBL" id="KAH0547672.1"/>
    </source>
</evidence>
<sequence>MRRNSRYIPGLSKPQQSTQPAYPYPPPLPPPPPPQPPLGFAPHLSPPPPPLPPPPPPLRSEFDTFPPSPQPTSVTNDTLDSPLLVLPTISADQTSGKRAAQSANLSIIGRRYADSNMNSLSRHSMPVTPAAPASSDPRIIILDHNVTFEKQSSALNKKWSYQDWLSSKSSFPSTSLTTDALAPNASTNTEGFDFQADNSRCDNPSAIKVSLGVDPARTVPLSCLGSNTQVQECNVHATHGDKNSSTQPSLIPGNGGKASGLNSESESLSDADGSSITVNKDDHEHHPIVNFESLALKEDPELHQHDNYNEDFLEIIRKLRYENRLLHAQLHHKRELQKLNPRCEILYRVICHANAHNLQAPTSTIFLDAPPRLDVLTQGRHICGTEEIYDVGEYLDYNADISIVIYRDFSCCRRQNPSEQAVNEGRGSKSTEKNKDTQDYEESIVIVSDILREALRFLVNSDLGVLEMEDNSFFEKPISSPYLFLYHYRHLLEQLSRQKQGSFLRHITPLLRYINDTYGEEYNEADKLFSQGLVKACDFGKLFLPGDIVVSLVDGHYLGYLSPNWPQDTPMGTLLDCWSWNFNGSFFKSYKELIVSRPKEGEICTIVSLSAFPLRCADVALKTALVSRGQKLWSFRKQKFLNYNGFDFTREEKYIDTRFMIDYSQFRRMHEYNPIFSRSRSSDDMTPDDGDDDNPPDAPFLFLLPANVHGFNMQEKKWSNLMIDGTSDIEWNKNAFKQLVLAPKTKELIQALVAIRTTKSRSADVISGKGNGLIVLLHGSPGTGKTLTADGILILTSNRVGTFDEAFKSRIQVSLHYPNLDKSSRRQIWQNFLITLKTVDPEALIRELEERLDELAEYRMNGRQIRNCVSTARQLAEYREQRLSWEHFKQVIETAGEFDTYLKGVHGHTDDQWAREERIR</sequence>
<proteinExistence type="predicted"/>
<dbReference type="OrthoDB" id="10042665at2759"/>
<gene>
    <name evidence="4" type="ORF">FGG08_000161</name>
</gene>
<feature type="domain" description="AAA+ ATPase lid" evidence="3">
    <location>
        <begin position="820"/>
        <end position="908"/>
    </location>
</feature>
<feature type="region of interest" description="Disordered" evidence="1">
    <location>
        <begin position="238"/>
        <end position="281"/>
    </location>
</feature>
<name>A0A9P8IDW4_9PEZI</name>
<reference evidence="4" key="1">
    <citation type="submission" date="2021-03" db="EMBL/GenBank/DDBJ databases">
        <title>Comparative genomics and phylogenomic investigation of the class Geoglossomycetes provide insights into ecological specialization and systematics.</title>
        <authorList>
            <person name="Melie T."/>
            <person name="Pirro S."/>
            <person name="Miller A.N."/>
            <person name="Quandt A."/>
        </authorList>
    </citation>
    <scope>NUCLEOTIDE SEQUENCE</scope>
    <source>
        <strain evidence="4">GBOQ0MN5Z8</strain>
    </source>
</reference>
<dbReference type="SUPFAM" id="SSF52540">
    <property type="entry name" value="P-loop containing nucleoside triphosphate hydrolases"/>
    <property type="match status" value="1"/>
</dbReference>
<dbReference type="PANTHER" id="PTHR46411:SF2">
    <property type="entry name" value="AAA+ ATPASE DOMAIN-CONTAINING PROTEIN"/>
    <property type="match status" value="1"/>
</dbReference>
<dbReference type="InterPro" id="IPR027417">
    <property type="entry name" value="P-loop_NTPase"/>
</dbReference>
<feature type="compositionally biased region" description="Polar residues" evidence="1">
    <location>
        <begin position="260"/>
        <end position="278"/>
    </location>
</feature>
<feature type="domain" description="DUF7025" evidence="2">
    <location>
        <begin position="525"/>
        <end position="616"/>
    </location>
</feature>
<dbReference type="Proteomes" id="UP000698800">
    <property type="component" value="Unassembled WGS sequence"/>
</dbReference>
<organism evidence="4 5">
    <name type="scientific">Glutinoglossum americanum</name>
    <dbReference type="NCBI Taxonomy" id="1670608"/>
    <lineage>
        <taxon>Eukaryota</taxon>
        <taxon>Fungi</taxon>
        <taxon>Dikarya</taxon>
        <taxon>Ascomycota</taxon>
        <taxon>Pezizomycotina</taxon>
        <taxon>Geoglossomycetes</taxon>
        <taxon>Geoglossales</taxon>
        <taxon>Geoglossaceae</taxon>
        <taxon>Glutinoglossum</taxon>
    </lineage>
</organism>
<dbReference type="Pfam" id="PF23232">
    <property type="entry name" value="AAA_lid_13"/>
    <property type="match status" value="1"/>
</dbReference>
<dbReference type="EMBL" id="JAGHQL010000002">
    <property type="protein sequence ID" value="KAH0547672.1"/>
    <property type="molecule type" value="Genomic_DNA"/>
</dbReference>
<accession>A0A9P8IDW4</accession>
<dbReference type="PANTHER" id="PTHR46411">
    <property type="entry name" value="FAMILY ATPASE, PUTATIVE-RELATED"/>
    <property type="match status" value="1"/>
</dbReference>
<keyword evidence="5" id="KW-1185">Reference proteome</keyword>
<evidence type="ECO:0000259" key="2">
    <source>
        <dbReference type="Pfam" id="PF22942"/>
    </source>
</evidence>
<evidence type="ECO:0000313" key="5">
    <source>
        <dbReference type="Proteomes" id="UP000698800"/>
    </source>
</evidence>
<feature type="region of interest" description="Disordered" evidence="1">
    <location>
        <begin position="1"/>
        <end position="80"/>
    </location>
</feature>
<dbReference type="AlphaFoldDB" id="A0A9P8IDW4"/>
<dbReference type="InterPro" id="IPR056599">
    <property type="entry name" value="AAA_lid_fung"/>
</dbReference>
<protein>
    <submittedName>
        <fullName evidence="4">Uncharacterized protein</fullName>
    </submittedName>
</protein>
<dbReference type="InterPro" id="IPR054289">
    <property type="entry name" value="DUF7025"/>
</dbReference>
<evidence type="ECO:0000259" key="3">
    <source>
        <dbReference type="Pfam" id="PF23232"/>
    </source>
</evidence>
<dbReference type="Gene3D" id="3.40.50.300">
    <property type="entry name" value="P-loop containing nucleotide triphosphate hydrolases"/>
    <property type="match status" value="1"/>
</dbReference>
<evidence type="ECO:0000256" key="1">
    <source>
        <dbReference type="SAM" id="MobiDB-lite"/>
    </source>
</evidence>
<feature type="compositionally biased region" description="Pro residues" evidence="1">
    <location>
        <begin position="22"/>
        <end position="58"/>
    </location>
</feature>
<comment type="caution">
    <text evidence="4">The sequence shown here is derived from an EMBL/GenBank/DDBJ whole genome shotgun (WGS) entry which is preliminary data.</text>
</comment>